<dbReference type="InterPro" id="IPR013785">
    <property type="entry name" value="Aldolase_TIM"/>
</dbReference>
<dbReference type="PANTHER" id="PTHR32179:SF3">
    <property type="entry name" value="NICOTINATE-NUCLEOTIDE PYROPHOSPHORYLASE [CARBOXYLATING]"/>
    <property type="match status" value="1"/>
</dbReference>
<evidence type="ECO:0000256" key="10">
    <source>
        <dbReference type="PIRNR" id="PIRNR006250"/>
    </source>
</evidence>
<evidence type="ECO:0000259" key="11">
    <source>
        <dbReference type="Pfam" id="PF01729"/>
    </source>
</evidence>
<dbReference type="EC" id="2.4.2.19" evidence="4"/>
<dbReference type="SUPFAM" id="SSF51690">
    <property type="entry name" value="Nicotinate/Quinolinate PRTase C-terminal domain-like"/>
    <property type="match status" value="1"/>
</dbReference>
<dbReference type="InterPro" id="IPR027277">
    <property type="entry name" value="NadC/ModD"/>
</dbReference>
<dbReference type="Pfam" id="PF02749">
    <property type="entry name" value="QRPTase_N"/>
    <property type="match status" value="1"/>
</dbReference>
<dbReference type="Gene3D" id="3.90.1170.20">
    <property type="entry name" value="Quinolinate phosphoribosyl transferase, N-terminal domain"/>
    <property type="match status" value="1"/>
</dbReference>
<gene>
    <name evidence="13" type="primary">nadC</name>
    <name evidence="13" type="ORF">MUO15_18625</name>
</gene>
<comment type="pathway">
    <text evidence="2">Cofactor biosynthesis; NAD(+) biosynthesis; nicotinate D-ribonucleotide from quinolinate: step 1/1.</text>
</comment>
<evidence type="ECO:0000256" key="7">
    <source>
        <dbReference type="ARBA" id="ARBA00022679"/>
    </source>
</evidence>
<dbReference type="InterPro" id="IPR022412">
    <property type="entry name" value="Quinolinate_PRibosylTrfase_N"/>
</dbReference>
<dbReference type="RefSeq" id="WP_245031685.1">
    <property type="nucleotide sequence ID" value="NZ_CP095075.1"/>
</dbReference>
<evidence type="ECO:0000256" key="8">
    <source>
        <dbReference type="ARBA" id="ARBA00033102"/>
    </source>
</evidence>
<dbReference type="InterPro" id="IPR004393">
    <property type="entry name" value="NadC"/>
</dbReference>
<dbReference type="CDD" id="cd01572">
    <property type="entry name" value="QPRTase"/>
    <property type="match status" value="1"/>
</dbReference>
<name>A0ABY4HDT8_9BACI</name>
<dbReference type="PIRSF" id="PIRSF006250">
    <property type="entry name" value="NadC_ModD"/>
    <property type="match status" value="1"/>
</dbReference>
<dbReference type="EMBL" id="CP095075">
    <property type="protein sequence ID" value="UOR11570.1"/>
    <property type="molecule type" value="Genomic_DNA"/>
</dbReference>
<dbReference type="GO" id="GO:0004514">
    <property type="term" value="F:nicotinate-nucleotide diphosphorylase (carboxylating) activity"/>
    <property type="evidence" value="ECO:0007669"/>
    <property type="project" value="UniProtKB-EC"/>
</dbReference>
<dbReference type="SUPFAM" id="SSF54675">
    <property type="entry name" value="Nicotinate/Quinolinate PRTase N-terminal domain-like"/>
    <property type="match status" value="1"/>
</dbReference>
<feature type="domain" description="Quinolinate phosphoribosyl transferase C-terminal" evidence="11">
    <location>
        <begin position="109"/>
        <end position="272"/>
    </location>
</feature>
<evidence type="ECO:0000256" key="6">
    <source>
        <dbReference type="ARBA" id="ARBA00022676"/>
    </source>
</evidence>
<organism evidence="13 14">
    <name type="scientific">Halobacillus amylolyticus</name>
    <dbReference type="NCBI Taxonomy" id="2932259"/>
    <lineage>
        <taxon>Bacteria</taxon>
        <taxon>Bacillati</taxon>
        <taxon>Bacillota</taxon>
        <taxon>Bacilli</taxon>
        <taxon>Bacillales</taxon>
        <taxon>Bacillaceae</taxon>
        <taxon>Halobacillus</taxon>
    </lineage>
</organism>
<feature type="domain" description="Quinolinate phosphoribosyl transferase N-terminal" evidence="12">
    <location>
        <begin position="22"/>
        <end position="107"/>
    </location>
</feature>
<keyword evidence="7 10" id="KW-0808">Transferase</keyword>
<comment type="function">
    <text evidence="1">Involved in the catabolism of quinolinic acid (QA).</text>
</comment>
<evidence type="ECO:0000256" key="4">
    <source>
        <dbReference type="ARBA" id="ARBA00011944"/>
    </source>
</evidence>
<dbReference type="Proteomes" id="UP000830326">
    <property type="component" value="Chromosome"/>
</dbReference>
<evidence type="ECO:0000256" key="5">
    <source>
        <dbReference type="ARBA" id="ARBA00022642"/>
    </source>
</evidence>
<accession>A0ABY4HDT8</accession>
<keyword evidence="14" id="KW-1185">Reference proteome</keyword>
<keyword evidence="6 10" id="KW-0328">Glycosyltransferase</keyword>
<dbReference type="Gene3D" id="3.20.20.70">
    <property type="entry name" value="Aldolase class I"/>
    <property type="match status" value="1"/>
</dbReference>
<dbReference type="InterPro" id="IPR036068">
    <property type="entry name" value="Nicotinate_pribotase-like_C"/>
</dbReference>
<comment type="similarity">
    <text evidence="3 10">Belongs to the NadC/ModD family.</text>
</comment>
<sequence length="282" mass="31028">MNQLKLKQALEHFFIEDIGDIDVTSDYLFAGVHGGEVVFEAKQSGVLSGTAVIVIGFQMLDPSISVQLLKKDGDVISQGETIAIANGEWASLLKGERVILNLVQRMSGIATMTNKAVTSLNSAHTRICDTRKTIPGLRMFEKYAVRTGGGFNHRNGLYDAVMIKDNHITFAGSIKEAVRQVRKRVGHMVKVEVETETEEQVLETVEAGADCIMFDNRSVEEIQRFVKLVPPHIMTEASGGITLKDLSKYSDCGVDYISLGCLTHSTPSLDISANVHMNERRD</sequence>
<evidence type="ECO:0000256" key="1">
    <source>
        <dbReference type="ARBA" id="ARBA00003237"/>
    </source>
</evidence>
<dbReference type="InterPro" id="IPR037128">
    <property type="entry name" value="Quinolinate_PRibosylTase_N_sf"/>
</dbReference>
<protein>
    <recommendedName>
        <fullName evidence="4">nicotinate-nucleotide diphosphorylase (carboxylating)</fullName>
        <ecNumber evidence="4">2.4.2.19</ecNumber>
    </recommendedName>
    <alternativeName>
        <fullName evidence="8">Quinolinate phosphoribosyltransferase [decarboxylating]</fullName>
    </alternativeName>
</protein>
<keyword evidence="5" id="KW-0662">Pyridine nucleotide biosynthesis</keyword>
<evidence type="ECO:0000259" key="12">
    <source>
        <dbReference type="Pfam" id="PF02749"/>
    </source>
</evidence>
<dbReference type="InterPro" id="IPR002638">
    <property type="entry name" value="Quinolinate_PRibosylTrfase_C"/>
</dbReference>
<evidence type="ECO:0000256" key="2">
    <source>
        <dbReference type="ARBA" id="ARBA00004893"/>
    </source>
</evidence>
<comment type="catalytic activity">
    <reaction evidence="9">
        <text>nicotinate beta-D-ribonucleotide + CO2 + diphosphate = quinolinate + 5-phospho-alpha-D-ribose 1-diphosphate + 2 H(+)</text>
        <dbReference type="Rhea" id="RHEA:12733"/>
        <dbReference type="ChEBI" id="CHEBI:15378"/>
        <dbReference type="ChEBI" id="CHEBI:16526"/>
        <dbReference type="ChEBI" id="CHEBI:29959"/>
        <dbReference type="ChEBI" id="CHEBI:33019"/>
        <dbReference type="ChEBI" id="CHEBI:57502"/>
        <dbReference type="ChEBI" id="CHEBI:58017"/>
        <dbReference type="EC" id="2.4.2.19"/>
    </reaction>
</comment>
<evidence type="ECO:0000313" key="14">
    <source>
        <dbReference type="Proteomes" id="UP000830326"/>
    </source>
</evidence>
<reference evidence="13" key="1">
    <citation type="submission" date="2022-04" db="EMBL/GenBank/DDBJ databases">
        <title>Halobacillus sp. isolated from saltern.</title>
        <authorList>
            <person name="Won M."/>
            <person name="Lee C.-M."/>
            <person name="Woen H.-Y."/>
            <person name="Kwon S.-W."/>
        </authorList>
    </citation>
    <scope>NUCLEOTIDE SEQUENCE</scope>
    <source>
        <strain evidence="13">SSHM10-5</strain>
    </source>
</reference>
<evidence type="ECO:0000313" key="13">
    <source>
        <dbReference type="EMBL" id="UOR11570.1"/>
    </source>
</evidence>
<evidence type="ECO:0000256" key="3">
    <source>
        <dbReference type="ARBA" id="ARBA00009400"/>
    </source>
</evidence>
<dbReference type="Pfam" id="PF01729">
    <property type="entry name" value="QRPTase_C"/>
    <property type="match status" value="1"/>
</dbReference>
<dbReference type="PANTHER" id="PTHR32179">
    <property type="entry name" value="NICOTINATE-NUCLEOTIDE PYROPHOSPHORYLASE [CARBOXYLATING]"/>
    <property type="match status" value="1"/>
</dbReference>
<dbReference type="NCBIfam" id="TIGR00078">
    <property type="entry name" value="nadC"/>
    <property type="match status" value="1"/>
</dbReference>
<evidence type="ECO:0000256" key="9">
    <source>
        <dbReference type="ARBA" id="ARBA00047445"/>
    </source>
</evidence>
<proteinExistence type="inferred from homology"/>